<comment type="caution">
    <text evidence="3">The sequence shown here is derived from an EMBL/GenBank/DDBJ whole genome shotgun (WGS) entry which is preliminary data.</text>
</comment>
<proteinExistence type="predicted"/>
<evidence type="ECO:0000313" key="3">
    <source>
        <dbReference type="EMBL" id="CAI0389687.1"/>
    </source>
</evidence>
<evidence type="ECO:0000256" key="1">
    <source>
        <dbReference type="SAM" id="MobiDB-lite"/>
    </source>
</evidence>
<gene>
    <name evidence="3" type="ORF">LITE_LOCUS6381</name>
</gene>
<dbReference type="Gene3D" id="3.40.50.720">
    <property type="entry name" value="NAD(P)-binding Rossmann-like Domain"/>
    <property type="match status" value="1"/>
</dbReference>
<sequence length="184" mass="19943">VAPELFDHSRNKPPPPPLPSNVDRLRPLADYINRFGFNVVYTEKTRASIDTSSIMDSAQQSVSQRLAGKVVLITGGASGIGASTAALFARKRRRPDQSGPLRRRRNQLRLPSPGRSHSSTATSPRNPTSGARWTALFRHTGSSTSSLLRETGSNATSPIISTTVILFLILLPLLALILYPSCIN</sequence>
<dbReference type="EMBL" id="CAMGYJ010000003">
    <property type="protein sequence ID" value="CAI0389687.1"/>
    <property type="molecule type" value="Genomic_DNA"/>
</dbReference>
<dbReference type="Proteomes" id="UP001154282">
    <property type="component" value="Unassembled WGS sequence"/>
</dbReference>
<dbReference type="InterPro" id="IPR036291">
    <property type="entry name" value="NAD(P)-bd_dom_sf"/>
</dbReference>
<feature type="non-terminal residue" evidence="3">
    <location>
        <position position="1"/>
    </location>
</feature>
<reference evidence="3" key="1">
    <citation type="submission" date="2022-08" db="EMBL/GenBank/DDBJ databases">
        <authorList>
            <person name="Gutierrez-Valencia J."/>
        </authorList>
    </citation>
    <scope>NUCLEOTIDE SEQUENCE</scope>
</reference>
<keyword evidence="2" id="KW-0812">Transmembrane</keyword>
<dbReference type="SUPFAM" id="SSF51735">
    <property type="entry name" value="NAD(P)-binding Rossmann-fold domains"/>
    <property type="match status" value="1"/>
</dbReference>
<organism evidence="3 4">
    <name type="scientific">Linum tenue</name>
    <dbReference type="NCBI Taxonomy" id="586396"/>
    <lineage>
        <taxon>Eukaryota</taxon>
        <taxon>Viridiplantae</taxon>
        <taxon>Streptophyta</taxon>
        <taxon>Embryophyta</taxon>
        <taxon>Tracheophyta</taxon>
        <taxon>Spermatophyta</taxon>
        <taxon>Magnoliopsida</taxon>
        <taxon>eudicotyledons</taxon>
        <taxon>Gunneridae</taxon>
        <taxon>Pentapetalae</taxon>
        <taxon>rosids</taxon>
        <taxon>fabids</taxon>
        <taxon>Malpighiales</taxon>
        <taxon>Linaceae</taxon>
        <taxon>Linum</taxon>
    </lineage>
</organism>
<keyword evidence="2" id="KW-0472">Membrane</keyword>
<evidence type="ECO:0000313" key="4">
    <source>
        <dbReference type="Proteomes" id="UP001154282"/>
    </source>
</evidence>
<feature type="compositionally biased region" description="Polar residues" evidence="1">
    <location>
        <begin position="115"/>
        <end position="131"/>
    </location>
</feature>
<feature type="region of interest" description="Disordered" evidence="1">
    <location>
        <begin position="1"/>
        <end position="22"/>
    </location>
</feature>
<feature type="transmembrane region" description="Helical" evidence="2">
    <location>
        <begin position="70"/>
        <end position="89"/>
    </location>
</feature>
<keyword evidence="4" id="KW-1185">Reference proteome</keyword>
<accession>A0AAV0HWM5</accession>
<protein>
    <submittedName>
        <fullName evidence="3">Uncharacterized protein</fullName>
    </submittedName>
</protein>
<feature type="compositionally biased region" description="Basic and acidic residues" evidence="1">
    <location>
        <begin position="1"/>
        <end position="10"/>
    </location>
</feature>
<dbReference type="AlphaFoldDB" id="A0AAV0HWM5"/>
<evidence type="ECO:0000256" key="2">
    <source>
        <dbReference type="SAM" id="Phobius"/>
    </source>
</evidence>
<feature type="transmembrane region" description="Helical" evidence="2">
    <location>
        <begin position="159"/>
        <end position="179"/>
    </location>
</feature>
<keyword evidence="2" id="KW-1133">Transmembrane helix</keyword>
<feature type="region of interest" description="Disordered" evidence="1">
    <location>
        <begin position="91"/>
        <end position="131"/>
    </location>
</feature>
<name>A0AAV0HWM5_9ROSI</name>